<evidence type="ECO:0000256" key="4">
    <source>
        <dbReference type="ARBA" id="ARBA00022989"/>
    </source>
</evidence>
<dbReference type="EMBL" id="CP040915">
    <property type="protein sequence ID" value="QDC23800.1"/>
    <property type="molecule type" value="Genomic_DNA"/>
</dbReference>
<evidence type="ECO:0000313" key="8">
    <source>
        <dbReference type="EMBL" id="QDC23800.1"/>
    </source>
</evidence>
<dbReference type="PANTHER" id="PTHR34697">
    <property type="entry name" value="PHOSPHATIDYLGLYCEROL LYSYLTRANSFERASE"/>
    <property type="match status" value="1"/>
</dbReference>
<feature type="transmembrane region" description="Helical" evidence="6">
    <location>
        <begin position="142"/>
        <end position="165"/>
    </location>
</feature>
<proteinExistence type="predicted"/>
<evidence type="ECO:0000256" key="2">
    <source>
        <dbReference type="ARBA" id="ARBA00022475"/>
    </source>
</evidence>
<reference evidence="8 9" key="1">
    <citation type="submission" date="2019-05" db="EMBL/GenBank/DDBJ databases">
        <title>Georgenia *** sp. nov., and Georgenia *** sp. nov., isolated from the intestinal contents of plateau pika (Ochotona curzoniae) in the Qinghai-Tibet plateau of China.</title>
        <authorList>
            <person name="Tian Z."/>
        </authorList>
    </citation>
    <scope>NUCLEOTIDE SEQUENCE [LARGE SCALE GENOMIC DNA]</scope>
    <source>
        <strain evidence="8 9">Z443</strain>
    </source>
</reference>
<comment type="subcellular location">
    <subcellularLocation>
        <location evidence="1">Cell membrane</location>
        <topology evidence="1">Multi-pass membrane protein</topology>
    </subcellularLocation>
</comment>
<keyword evidence="2" id="KW-1003">Cell membrane</keyword>
<evidence type="ECO:0000313" key="9">
    <source>
        <dbReference type="Proteomes" id="UP000314616"/>
    </source>
</evidence>
<sequence length="572" mass="61192">MGAVAPSPRRIPAGADPWLRRDRSRRRAAYVAAAIGAVGLLSALSRPLRGRLAAVLDVVPVVVPTTAVLTLVFVSFALLLTALGLRRGHRLAWVVAELLLFASVMLHVTKGLDVEEAAMAAAAVIWLGLRRRAFPVLPSQAAAARAVVVGVCGTVAVVVVSLVLAQMARGVGEVDDFVGLVLRDLGGAGRVPPPFTGRFAAVVLAAMGLALLGSVAWLLFSPRVPEPLVGEDHRRERERARSVVLRYGGGTLDYFALRDDKQWFFTGSSVVAHSVRGSICLVSPDPIGPAEEARETWADFTAHAERSGWSVAVLGAAEDWLGIYEASGLRPVYLGDEAVVDCITFKLEGHAMQSVRRAHRRVRAAGYTIAFHGTADLDPATRAELLGLAGQSRRGEGERGFSMTLSRLFDPADTGVVVAVARDAAGRAQAFSQWVPATKLPGWSLDVMRRSMAPDLPNGIMDFLIVETIWWVRQAGGTALGLNFAVGRRIVAGDNGVTATARLARQLLRRASNNMQIESLWRFNAKYGPRWVPRFAAVGTLDLLAGQGLAMADAEGLTELPLVGRMVGRAPR</sequence>
<name>A0A5B8C190_9MICO</name>
<dbReference type="AlphaFoldDB" id="A0A5B8C190"/>
<dbReference type="InterPro" id="IPR051211">
    <property type="entry name" value="PG_lysyltransferase"/>
</dbReference>
<feature type="transmembrane region" description="Helical" evidence="6">
    <location>
        <begin position="28"/>
        <end position="46"/>
    </location>
</feature>
<evidence type="ECO:0000259" key="7">
    <source>
        <dbReference type="Pfam" id="PF09924"/>
    </source>
</evidence>
<keyword evidence="3 6" id="KW-0812">Transmembrane</keyword>
<keyword evidence="5 6" id="KW-0472">Membrane</keyword>
<organism evidence="8 9">
    <name type="scientific">Georgenia yuyongxinii</name>
    <dbReference type="NCBI Taxonomy" id="2589797"/>
    <lineage>
        <taxon>Bacteria</taxon>
        <taxon>Bacillati</taxon>
        <taxon>Actinomycetota</taxon>
        <taxon>Actinomycetes</taxon>
        <taxon>Micrococcales</taxon>
        <taxon>Bogoriellaceae</taxon>
        <taxon>Georgenia</taxon>
    </lineage>
</organism>
<dbReference type="GO" id="GO:0005886">
    <property type="term" value="C:plasma membrane"/>
    <property type="evidence" value="ECO:0007669"/>
    <property type="project" value="UniProtKB-SubCell"/>
</dbReference>
<dbReference type="InterPro" id="IPR024320">
    <property type="entry name" value="LPG_synthase_C"/>
</dbReference>
<gene>
    <name evidence="8" type="ORF">FE374_03390</name>
</gene>
<feature type="transmembrane region" description="Helical" evidence="6">
    <location>
        <begin position="58"/>
        <end position="79"/>
    </location>
</feature>
<keyword evidence="4 6" id="KW-1133">Transmembrane helix</keyword>
<accession>A0A5B8C190</accession>
<feature type="transmembrane region" description="Helical" evidence="6">
    <location>
        <begin position="199"/>
        <end position="220"/>
    </location>
</feature>
<protein>
    <submittedName>
        <fullName evidence="8">DUF2156 domain-containing protein</fullName>
    </submittedName>
</protein>
<dbReference type="GO" id="GO:0055091">
    <property type="term" value="P:phospholipid homeostasis"/>
    <property type="evidence" value="ECO:0007669"/>
    <property type="project" value="TreeGrafter"/>
</dbReference>
<dbReference type="OrthoDB" id="594838at2"/>
<evidence type="ECO:0000256" key="6">
    <source>
        <dbReference type="SAM" id="Phobius"/>
    </source>
</evidence>
<dbReference type="PANTHER" id="PTHR34697:SF2">
    <property type="entry name" value="PHOSPHATIDYLGLYCEROL LYSYLTRANSFERASE"/>
    <property type="match status" value="1"/>
</dbReference>
<evidence type="ECO:0000256" key="1">
    <source>
        <dbReference type="ARBA" id="ARBA00004651"/>
    </source>
</evidence>
<evidence type="ECO:0000256" key="5">
    <source>
        <dbReference type="ARBA" id="ARBA00023136"/>
    </source>
</evidence>
<dbReference type="Pfam" id="PF09924">
    <property type="entry name" value="LPG_synthase_C"/>
    <property type="match status" value="1"/>
</dbReference>
<feature type="domain" description="Phosphatidylglycerol lysyltransferase C-terminal" evidence="7">
    <location>
        <begin position="244"/>
        <end position="537"/>
    </location>
</feature>
<evidence type="ECO:0000256" key="3">
    <source>
        <dbReference type="ARBA" id="ARBA00022692"/>
    </source>
</evidence>
<dbReference type="Proteomes" id="UP000314616">
    <property type="component" value="Chromosome"/>
</dbReference>
<feature type="transmembrane region" description="Helical" evidence="6">
    <location>
        <begin position="91"/>
        <end position="108"/>
    </location>
</feature>
<dbReference type="KEGG" id="gyu:FE374_03390"/>
<dbReference type="GO" id="GO:0016755">
    <property type="term" value="F:aminoacyltransferase activity"/>
    <property type="evidence" value="ECO:0007669"/>
    <property type="project" value="TreeGrafter"/>
</dbReference>